<comment type="caution">
    <text evidence="3">The sequence shown here is derived from an EMBL/GenBank/DDBJ whole genome shotgun (WGS) entry which is preliminary data.</text>
</comment>
<feature type="transmembrane region" description="Helical" evidence="1">
    <location>
        <begin position="14"/>
        <end position="39"/>
    </location>
</feature>
<evidence type="ECO:0000256" key="1">
    <source>
        <dbReference type="SAM" id="Phobius"/>
    </source>
</evidence>
<feature type="transmembrane region" description="Helical" evidence="1">
    <location>
        <begin position="166"/>
        <end position="185"/>
    </location>
</feature>
<dbReference type="AlphaFoldDB" id="A0A1G2S8K2"/>
<name>A0A1G2S8K2_9BACT</name>
<evidence type="ECO:0000313" key="4">
    <source>
        <dbReference type="Proteomes" id="UP000179118"/>
    </source>
</evidence>
<keyword evidence="1" id="KW-1133">Transmembrane helix</keyword>
<organism evidence="3 4">
    <name type="scientific">Candidatus Yonathbacteria bacterium RIFCSPHIGHO2_02_FULL_44_14</name>
    <dbReference type="NCBI Taxonomy" id="1802724"/>
    <lineage>
        <taxon>Bacteria</taxon>
        <taxon>Candidatus Yonathiibacteriota</taxon>
    </lineage>
</organism>
<reference evidence="3 4" key="1">
    <citation type="journal article" date="2016" name="Nat. Commun.">
        <title>Thousands of microbial genomes shed light on interconnected biogeochemical processes in an aquifer system.</title>
        <authorList>
            <person name="Anantharaman K."/>
            <person name="Brown C.T."/>
            <person name="Hug L.A."/>
            <person name="Sharon I."/>
            <person name="Castelle C.J."/>
            <person name="Probst A.J."/>
            <person name="Thomas B.C."/>
            <person name="Singh A."/>
            <person name="Wilkins M.J."/>
            <person name="Karaoz U."/>
            <person name="Brodie E.L."/>
            <person name="Williams K.H."/>
            <person name="Hubbard S.S."/>
            <person name="Banfield J.F."/>
        </authorList>
    </citation>
    <scope>NUCLEOTIDE SEQUENCE [LARGE SCALE GENOMIC DNA]</scope>
</reference>
<proteinExistence type="predicted"/>
<dbReference type="EMBL" id="MHUT01000009">
    <property type="protein sequence ID" value="OHA81327.1"/>
    <property type="molecule type" value="Genomic_DNA"/>
</dbReference>
<keyword evidence="1" id="KW-0472">Membrane</keyword>
<feature type="domain" description="DUF5671" evidence="2">
    <location>
        <begin position="13"/>
        <end position="140"/>
    </location>
</feature>
<evidence type="ECO:0000313" key="3">
    <source>
        <dbReference type="EMBL" id="OHA81327.1"/>
    </source>
</evidence>
<keyword evidence="1" id="KW-0812">Transmembrane</keyword>
<gene>
    <name evidence="3" type="ORF">A3D51_01985</name>
</gene>
<feature type="transmembrane region" description="Helical" evidence="1">
    <location>
        <begin position="60"/>
        <end position="79"/>
    </location>
</feature>
<protein>
    <recommendedName>
        <fullName evidence="2">DUF5671 domain-containing protein</fullName>
    </recommendedName>
</protein>
<feature type="transmembrane region" description="Helical" evidence="1">
    <location>
        <begin position="99"/>
        <end position="118"/>
    </location>
</feature>
<dbReference type="Pfam" id="PF18920">
    <property type="entry name" value="DUF5671"/>
    <property type="match status" value="1"/>
</dbReference>
<dbReference type="Proteomes" id="UP000179118">
    <property type="component" value="Unassembled WGS sequence"/>
</dbReference>
<dbReference type="InterPro" id="IPR043728">
    <property type="entry name" value="DUF5671"/>
</dbReference>
<feature type="transmembrane region" description="Helical" evidence="1">
    <location>
        <begin position="130"/>
        <end position="150"/>
    </location>
</feature>
<evidence type="ECO:0000259" key="2">
    <source>
        <dbReference type="Pfam" id="PF18920"/>
    </source>
</evidence>
<sequence length="328" mass="36114">METLQKPKTTPKDFFLYLGVTVSLYVSAVSLIGLLFSVIDQAFPGPLAYIDPYSTGVRTAIATLIVIFPVFILVSRYVYGMERSTPEKRELGVRKWLTYFNLFVGALILIIDLVVLLNRFLGGTDFTTGFVLKVIAVFVIVGGLFSFYVYDLRHPPVEAGNTSRNAGLAAIAIVMISLVVGFIVMGSPSTQRAKHYDDQRVSDLQNINYQIINYWQLKRVLPAVLRDVENKATGNILPVDPESGAEYSYEAISTLSYKICAVFSLASTGTDSATRSAETQPVPASAVKMTGQENWTHSMGSQCFTRTIDPALYPPFDSTVKAFPVLSK</sequence>
<accession>A0A1G2S8K2</accession>